<keyword evidence="3" id="KW-1185">Reference proteome</keyword>
<gene>
    <name evidence="2" type="ORF">Dda_6912</name>
</gene>
<protein>
    <submittedName>
        <fullName evidence="2">Uncharacterized protein</fullName>
    </submittedName>
</protein>
<evidence type="ECO:0000313" key="2">
    <source>
        <dbReference type="EMBL" id="KAJ6258000.1"/>
    </source>
</evidence>
<feature type="coiled-coil region" evidence="1">
    <location>
        <begin position="3"/>
        <end position="65"/>
    </location>
</feature>
<keyword evidence="1" id="KW-0175">Coiled coil</keyword>
<evidence type="ECO:0000313" key="3">
    <source>
        <dbReference type="Proteomes" id="UP001221413"/>
    </source>
</evidence>
<organism evidence="2 3">
    <name type="scientific">Drechslerella dactyloides</name>
    <name type="common">Nematode-trapping fungus</name>
    <name type="synonym">Arthrobotrys dactyloides</name>
    <dbReference type="NCBI Taxonomy" id="74499"/>
    <lineage>
        <taxon>Eukaryota</taxon>
        <taxon>Fungi</taxon>
        <taxon>Dikarya</taxon>
        <taxon>Ascomycota</taxon>
        <taxon>Pezizomycotina</taxon>
        <taxon>Orbiliomycetes</taxon>
        <taxon>Orbiliales</taxon>
        <taxon>Orbiliaceae</taxon>
        <taxon>Drechslerella</taxon>
    </lineage>
</organism>
<proteinExistence type="predicted"/>
<name>A0AAD6IUR1_DREDA</name>
<evidence type="ECO:0000256" key="1">
    <source>
        <dbReference type="SAM" id="Coils"/>
    </source>
</evidence>
<accession>A0AAD6IUR1</accession>
<comment type="caution">
    <text evidence="2">The sequence shown here is derived from an EMBL/GenBank/DDBJ whole genome shotgun (WGS) entry which is preliminary data.</text>
</comment>
<sequence length="182" mass="20223">MLMERALRVIDRKHEELQKAEQDQSQLFQESLSLARKLATAQARIARLRQELDAASSKTKAAFEEEEASIEEQENFEKEVGISLSKIGDLELFDFEAVSSRPGIAGLSTGSLVYRFRDNVTAPCLSSKRFRVNPEPAGCVAPRNRSVSTRNPLWPGKRFQMVAAKLTEPAAWPGATASSEEL</sequence>
<dbReference type="AlphaFoldDB" id="A0AAD6IUR1"/>
<reference evidence="2" key="1">
    <citation type="submission" date="2023-01" db="EMBL/GenBank/DDBJ databases">
        <title>The chitinases involved in constricting ring structure development in the nematode-trapping fungus Drechslerella dactyloides.</title>
        <authorList>
            <person name="Wang R."/>
            <person name="Zhang L."/>
            <person name="Tang P."/>
            <person name="Li S."/>
            <person name="Liang L."/>
        </authorList>
    </citation>
    <scope>NUCLEOTIDE SEQUENCE</scope>
    <source>
        <strain evidence="2">YMF1.00031</strain>
    </source>
</reference>
<dbReference type="EMBL" id="JAQGDS010000009">
    <property type="protein sequence ID" value="KAJ6258000.1"/>
    <property type="molecule type" value="Genomic_DNA"/>
</dbReference>
<dbReference type="Proteomes" id="UP001221413">
    <property type="component" value="Unassembled WGS sequence"/>
</dbReference>